<comment type="subcellular location">
    <subcellularLocation>
        <location evidence="1">Nucleus</location>
    </subcellularLocation>
</comment>
<dbReference type="GO" id="GO:0008270">
    <property type="term" value="F:zinc ion binding"/>
    <property type="evidence" value="ECO:0007669"/>
    <property type="project" value="UniProtKB-KW"/>
</dbReference>
<dbReference type="EMBL" id="KN831836">
    <property type="protein sequence ID" value="KIM35004.1"/>
    <property type="molecule type" value="Genomic_DNA"/>
</dbReference>
<evidence type="ECO:0000313" key="7">
    <source>
        <dbReference type="Proteomes" id="UP000053424"/>
    </source>
</evidence>
<dbReference type="InterPro" id="IPR051767">
    <property type="entry name" value="Nucleoporin_NUP42"/>
</dbReference>
<dbReference type="SMART" id="SM00356">
    <property type="entry name" value="ZnF_C3H1"/>
    <property type="match status" value="1"/>
</dbReference>
<name>A0A0C3BSF6_HEBCY</name>
<dbReference type="AlphaFoldDB" id="A0A0C3BSF6"/>
<dbReference type="OrthoDB" id="20729at2759"/>
<evidence type="ECO:0000256" key="2">
    <source>
        <dbReference type="ARBA" id="ARBA00023242"/>
    </source>
</evidence>
<dbReference type="PANTHER" id="PTHR46527:SF1">
    <property type="entry name" value="NUCLEOPORIN NUP42"/>
    <property type="match status" value="1"/>
</dbReference>
<dbReference type="PROSITE" id="PS50103">
    <property type="entry name" value="ZF_C3H1"/>
    <property type="match status" value="1"/>
</dbReference>
<feature type="compositionally biased region" description="Polar residues" evidence="4">
    <location>
        <begin position="247"/>
        <end position="257"/>
    </location>
</feature>
<feature type="non-terminal residue" evidence="6">
    <location>
        <position position="1"/>
    </location>
</feature>
<reference evidence="6 7" key="1">
    <citation type="submission" date="2014-04" db="EMBL/GenBank/DDBJ databases">
        <authorList>
            <consortium name="DOE Joint Genome Institute"/>
            <person name="Kuo A."/>
            <person name="Gay G."/>
            <person name="Dore J."/>
            <person name="Kohler A."/>
            <person name="Nagy L.G."/>
            <person name="Floudas D."/>
            <person name="Copeland A."/>
            <person name="Barry K.W."/>
            <person name="Cichocki N."/>
            <person name="Veneault-Fourrey C."/>
            <person name="LaButti K."/>
            <person name="Lindquist E.A."/>
            <person name="Lipzen A."/>
            <person name="Lundell T."/>
            <person name="Morin E."/>
            <person name="Murat C."/>
            <person name="Sun H."/>
            <person name="Tunlid A."/>
            <person name="Henrissat B."/>
            <person name="Grigoriev I.V."/>
            <person name="Hibbett D.S."/>
            <person name="Martin F."/>
            <person name="Nordberg H.P."/>
            <person name="Cantor M.N."/>
            <person name="Hua S.X."/>
        </authorList>
    </citation>
    <scope>NUCLEOTIDE SEQUENCE [LARGE SCALE GENOMIC DNA]</scope>
    <source>
        <strain evidence="7">h7</strain>
    </source>
</reference>
<evidence type="ECO:0000256" key="1">
    <source>
        <dbReference type="ARBA" id="ARBA00004123"/>
    </source>
</evidence>
<feature type="domain" description="C3H1-type" evidence="5">
    <location>
        <begin position="1"/>
        <end position="24"/>
    </location>
</feature>
<feature type="compositionally biased region" description="Polar residues" evidence="4">
    <location>
        <begin position="24"/>
        <end position="37"/>
    </location>
</feature>
<feature type="compositionally biased region" description="Low complexity" evidence="4">
    <location>
        <begin position="490"/>
        <end position="503"/>
    </location>
</feature>
<feature type="zinc finger region" description="C3H1-type" evidence="3">
    <location>
        <begin position="1"/>
        <end position="24"/>
    </location>
</feature>
<dbReference type="Pfam" id="PF00642">
    <property type="entry name" value="zf-CCCH"/>
    <property type="match status" value="1"/>
</dbReference>
<feature type="region of interest" description="Disordered" evidence="4">
    <location>
        <begin position="247"/>
        <end position="284"/>
    </location>
</feature>
<dbReference type="STRING" id="686832.A0A0C3BSF6"/>
<feature type="region of interest" description="Disordered" evidence="4">
    <location>
        <begin position="17"/>
        <end position="37"/>
    </location>
</feature>
<keyword evidence="3" id="KW-0862">Zinc</keyword>
<dbReference type="InterPro" id="IPR000571">
    <property type="entry name" value="Znf_CCCH"/>
</dbReference>
<feature type="compositionally biased region" description="Low complexity" evidence="4">
    <location>
        <begin position="268"/>
        <end position="284"/>
    </location>
</feature>
<keyword evidence="2" id="KW-0539">Nucleus</keyword>
<dbReference type="HOGENOM" id="CLU_509095_0_0_1"/>
<evidence type="ECO:0000313" key="6">
    <source>
        <dbReference type="EMBL" id="KIM35004.1"/>
    </source>
</evidence>
<dbReference type="GO" id="GO:0005634">
    <property type="term" value="C:nucleus"/>
    <property type="evidence" value="ECO:0007669"/>
    <property type="project" value="UniProtKB-SubCell"/>
</dbReference>
<accession>A0A0C3BSF6</accession>
<dbReference type="Proteomes" id="UP000053424">
    <property type="component" value="Unassembled WGS sequence"/>
</dbReference>
<protein>
    <recommendedName>
        <fullName evidence="5">C3H1-type domain-containing protein</fullName>
    </recommendedName>
</protein>
<keyword evidence="3" id="KW-0863">Zinc-finger</keyword>
<feature type="non-terminal residue" evidence="6">
    <location>
        <position position="566"/>
    </location>
</feature>
<keyword evidence="7" id="KW-1185">Reference proteome</keyword>
<feature type="region of interest" description="Disordered" evidence="4">
    <location>
        <begin position="379"/>
        <end position="503"/>
    </location>
</feature>
<evidence type="ECO:0000256" key="4">
    <source>
        <dbReference type="SAM" id="MobiDB-lite"/>
    </source>
</evidence>
<gene>
    <name evidence="6" type="ORF">M413DRAFT_449956</name>
</gene>
<keyword evidence="3" id="KW-0479">Metal-binding</keyword>
<dbReference type="Gene3D" id="4.10.1000.10">
    <property type="entry name" value="Zinc finger, CCCH-type"/>
    <property type="match status" value="1"/>
</dbReference>
<dbReference type="PANTHER" id="PTHR46527">
    <property type="entry name" value="NUCLEOPORIN-LIKE PROTEIN 2"/>
    <property type="match status" value="1"/>
</dbReference>
<sequence length="566" mass="57555">VVCQFFLRGTCKFGDSCRNEHPANPQQSTFGGSSWNRNTSSAADAKITLPFNAANITHDLTPSKEKPLWPLSSYGPSKHEPLLLAGLDESPEELRVKAVAALKAGNINEYLQYESSKISNAEQIFTNARNNPDQAYQQAVQNSKLPALIAGATNPTSAFGGSSGSAFPSTSSAFGNNTTSSTTPSAFGNPTTSAFGNTSTPSAFGAKPAFGQSAFGQPAFGQTSTPGSTATTGAFGQPLNNARPVSAFSQPPQTSAFGQPAAPTSAFGQPSAFGQASSSPSSSVIKPATTGAFSAFAGAPSAFGATATTTTPAANTGGAFSAFAGQPSAFGLGAPSSTNNQGSVFGQTAFGQPTNAGAAGTTTSAFGTPVQGTGSVFGAPSAFGALNQPQQQPQQQQGAFGLGGGGTPTSAFSTNPSGTTTSVFGQNAFSNPPLSAFPPTTTTSNTGDSMSTTPIPQSHSAFNTAPAPASQPQPQPTLTPSMSISMDMKTPTTTSSSSSFSSLDFTSSNPLMSAKAKNAYKPGSTPYDQQLPERYGEMLPKSVGEAFRAVRFEWGKVPEWVPPLDV</sequence>
<proteinExistence type="predicted"/>
<evidence type="ECO:0000256" key="3">
    <source>
        <dbReference type="PROSITE-ProRule" id="PRU00723"/>
    </source>
</evidence>
<feature type="compositionally biased region" description="Polar residues" evidence="4">
    <location>
        <begin position="408"/>
        <end position="463"/>
    </location>
</feature>
<feature type="compositionally biased region" description="Low complexity" evidence="4">
    <location>
        <begin position="383"/>
        <end position="399"/>
    </location>
</feature>
<organism evidence="6 7">
    <name type="scientific">Hebeloma cylindrosporum</name>
    <dbReference type="NCBI Taxonomy" id="76867"/>
    <lineage>
        <taxon>Eukaryota</taxon>
        <taxon>Fungi</taxon>
        <taxon>Dikarya</taxon>
        <taxon>Basidiomycota</taxon>
        <taxon>Agaricomycotina</taxon>
        <taxon>Agaricomycetes</taxon>
        <taxon>Agaricomycetidae</taxon>
        <taxon>Agaricales</taxon>
        <taxon>Agaricineae</taxon>
        <taxon>Hymenogastraceae</taxon>
        <taxon>Hebeloma</taxon>
    </lineage>
</organism>
<evidence type="ECO:0000259" key="5">
    <source>
        <dbReference type="PROSITE" id="PS50103"/>
    </source>
</evidence>
<reference evidence="7" key="2">
    <citation type="submission" date="2015-01" db="EMBL/GenBank/DDBJ databases">
        <title>Evolutionary Origins and Diversification of the Mycorrhizal Mutualists.</title>
        <authorList>
            <consortium name="DOE Joint Genome Institute"/>
            <consortium name="Mycorrhizal Genomics Consortium"/>
            <person name="Kohler A."/>
            <person name="Kuo A."/>
            <person name="Nagy L.G."/>
            <person name="Floudas D."/>
            <person name="Copeland A."/>
            <person name="Barry K.W."/>
            <person name="Cichocki N."/>
            <person name="Veneault-Fourrey C."/>
            <person name="LaButti K."/>
            <person name="Lindquist E.A."/>
            <person name="Lipzen A."/>
            <person name="Lundell T."/>
            <person name="Morin E."/>
            <person name="Murat C."/>
            <person name="Riley R."/>
            <person name="Ohm R."/>
            <person name="Sun H."/>
            <person name="Tunlid A."/>
            <person name="Henrissat B."/>
            <person name="Grigoriev I.V."/>
            <person name="Hibbett D.S."/>
            <person name="Martin F."/>
        </authorList>
    </citation>
    <scope>NUCLEOTIDE SEQUENCE [LARGE SCALE GENOMIC DNA]</scope>
    <source>
        <strain evidence="7">h7</strain>
    </source>
</reference>